<dbReference type="AlphaFoldDB" id="A0AAD5UD39"/>
<sequence length="158" mass="17782">MSIHPENGLEHDRSSGIVVTNYFECNISELPKTRKNGLRRAIIVRTVGLHCQEVSAELDLLKITKYDYPGFDAVYQKIGNSETKSSAEQSRKYLIFNTDAVVAEYSVEYSLESDTEKSISQLERLLLDIAFSNRISHANMPAIVQELSAKIKQTVSII</sequence>
<name>A0AAD5UD39_9FUNG</name>
<dbReference type="Proteomes" id="UP001210925">
    <property type="component" value="Unassembled WGS sequence"/>
</dbReference>
<reference evidence="1" key="1">
    <citation type="submission" date="2020-05" db="EMBL/GenBank/DDBJ databases">
        <title>Phylogenomic resolution of chytrid fungi.</title>
        <authorList>
            <person name="Stajich J.E."/>
            <person name="Amses K."/>
            <person name="Simmons R."/>
            <person name="Seto K."/>
            <person name="Myers J."/>
            <person name="Bonds A."/>
            <person name="Quandt C.A."/>
            <person name="Barry K."/>
            <person name="Liu P."/>
            <person name="Grigoriev I."/>
            <person name="Longcore J.E."/>
            <person name="James T.Y."/>
        </authorList>
    </citation>
    <scope>NUCLEOTIDE SEQUENCE</scope>
    <source>
        <strain evidence="1">PLAUS21</strain>
    </source>
</reference>
<protein>
    <submittedName>
        <fullName evidence="1">Uncharacterized protein</fullName>
    </submittedName>
</protein>
<organism evidence="1 2">
    <name type="scientific">Boothiomyces macroporosus</name>
    <dbReference type="NCBI Taxonomy" id="261099"/>
    <lineage>
        <taxon>Eukaryota</taxon>
        <taxon>Fungi</taxon>
        <taxon>Fungi incertae sedis</taxon>
        <taxon>Chytridiomycota</taxon>
        <taxon>Chytridiomycota incertae sedis</taxon>
        <taxon>Chytridiomycetes</taxon>
        <taxon>Rhizophydiales</taxon>
        <taxon>Terramycetaceae</taxon>
        <taxon>Boothiomyces</taxon>
    </lineage>
</organism>
<gene>
    <name evidence="1" type="ORF">HK103_006877</name>
</gene>
<evidence type="ECO:0000313" key="2">
    <source>
        <dbReference type="Proteomes" id="UP001210925"/>
    </source>
</evidence>
<dbReference type="EMBL" id="JADGKB010000079">
    <property type="protein sequence ID" value="KAJ3254725.1"/>
    <property type="molecule type" value="Genomic_DNA"/>
</dbReference>
<comment type="caution">
    <text evidence="1">The sequence shown here is derived from an EMBL/GenBank/DDBJ whole genome shotgun (WGS) entry which is preliminary data.</text>
</comment>
<proteinExistence type="predicted"/>
<evidence type="ECO:0000313" key="1">
    <source>
        <dbReference type="EMBL" id="KAJ3254725.1"/>
    </source>
</evidence>
<accession>A0AAD5UD39</accession>
<keyword evidence="2" id="KW-1185">Reference proteome</keyword>